<name>A0A4Q0PEH6_9FLAO</name>
<evidence type="ECO:0000313" key="3">
    <source>
        <dbReference type="EMBL" id="RXG25310.1"/>
    </source>
</evidence>
<dbReference type="EMBL" id="QOVK01000003">
    <property type="protein sequence ID" value="RXG25310.1"/>
    <property type="molecule type" value="Genomic_DNA"/>
</dbReference>
<evidence type="ECO:0000256" key="1">
    <source>
        <dbReference type="ARBA" id="ARBA00022729"/>
    </source>
</evidence>
<organism evidence="3 4">
    <name type="scientific">Leeuwenhoekiella polynyae</name>
    <dbReference type="NCBI Taxonomy" id="1550906"/>
    <lineage>
        <taxon>Bacteria</taxon>
        <taxon>Pseudomonadati</taxon>
        <taxon>Bacteroidota</taxon>
        <taxon>Flavobacteriia</taxon>
        <taxon>Flavobacteriales</taxon>
        <taxon>Flavobacteriaceae</taxon>
        <taxon>Leeuwenhoekiella</taxon>
    </lineage>
</organism>
<dbReference type="InterPro" id="IPR002491">
    <property type="entry name" value="ABC_transptr_periplasmic_BD"/>
</dbReference>
<dbReference type="Gene3D" id="3.40.50.1980">
    <property type="entry name" value="Nitrogenase molybdenum iron protein domain"/>
    <property type="match status" value="2"/>
</dbReference>
<gene>
    <name evidence="3" type="ORF">DSM02_1280</name>
</gene>
<dbReference type="PANTHER" id="PTHR30535">
    <property type="entry name" value="VITAMIN B12-BINDING PROTEIN"/>
    <property type="match status" value="1"/>
</dbReference>
<dbReference type="SUPFAM" id="SSF53807">
    <property type="entry name" value="Helical backbone' metal receptor"/>
    <property type="match status" value="1"/>
</dbReference>
<evidence type="ECO:0000259" key="2">
    <source>
        <dbReference type="PROSITE" id="PS50983"/>
    </source>
</evidence>
<dbReference type="PANTHER" id="PTHR30535:SF34">
    <property type="entry name" value="MOLYBDATE-BINDING PROTEIN MOLA"/>
    <property type="match status" value="1"/>
</dbReference>
<dbReference type="PROSITE" id="PS50983">
    <property type="entry name" value="FE_B12_PBP"/>
    <property type="match status" value="1"/>
</dbReference>
<evidence type="ECO:0000313" key="4">
    <source>
        <dbReference type="Proteomes" id="UP000289859"/>
    </source>
</evidence>
<dbReference type="Pfam" id="PF01497">
    <property type="entry name" value="Peripla_BP_2"/>
    <property type="match status" value="1"/>
</dbReference>
<dbReference type="Proteomes" id="UP000289859">
    <property type="component" value="Unassembled WGS sequence"/>
</dbReference>
<protein>
    <submittedName>
        <fullName evidence="3">ABC-type Fe3+-hydroxamate transport system substrate-binding protein</fullName>
    </submittedName>
</protein>
<comment type="caution">
    <text evidence="3">The sequence shown here is derived from an EMBL/GenBank/DDBJ whole genome shotgun (WGS) entry which is preliminary data.</text>
</comment>
<dbReference type="RefSeq" id="WP_128764814.1">
    <property type="nucleotide sequence ID" value="NZ_JBHUOO010000048.1"/>
</dbReference>
<dbReference type="OrthoDB" id="9816357at2"/>
<dbReference type="AlphaFoldDB" id="A0A4Q0PEH6"/>
<dbReference type="InterPro" id="IPR050902">
    <property type="entry name" value="ABC_Transporter_SBP"/>
</dbReference>
<keyword evidence="1" id="KW-0732">Signal</keyword>
<keyword evidence="4" id="KW-1185">Reference proteome</keyword>
<dbReference type="NCBIfam" id="NF038402">
    <property type="entry name" value="TroA_like"/>
    <property type="match status" value="1"/>
</dbReference>
<dbReference type="GO" id="GO:0071281">
    <property type="term" value="P:cellular response to iron ion"/>
    <property type="evidence" value="ECO:0007669"/>
    <property type="project" value="TreeGrafter"/>
</dbReference>
<accession>A0A4Q0PEH6</accession>
<reference evidence="3 4" key="1">
    <citation type="submission" date="2018-07" db="EMBL/GenBank/DDBJ databases">
        <title>Leeuwenhoekiella genomics.</title>
        <authorList>
            <person name="Tahon G."/>
            <person name="Willems A."/>
        </authorList>
    </citation>
    <scope>NUCLEOTIDE SEQUENCE [LARGE SCALE GENOMIC DNA]</scope>
    <source>
        <strain evidence="3 4">LMG 29608</strain>
    </source>
</reference>
<proteinExistence type="predicted"/>
<feature type="domain" description="Fe/B12 periplasmic-binding" evidence="2">
    <location>
        <begin position="17"/>
        <end position="259"/>
    </location>
</feature>
<dbReference type="InterPro" id="IPR054828">
    <property type="entry name" value="Vit_B12_bind_prot"/>
</dbReference>
<sequence length="259" mass="29950">MRDQLGRVISIQKRPSRIVCLVPSLTELLVDLELSDNIVGVTKFCVHPKNIREKKKIVGGTKSIHLEKIKQLKPDFILCNKEENTPEIVASCQEIAPVYVSDINTFEDFYTFLIDLGEVFQIEKSTQNLIEQVSKRRRAFKKKVSARPVNKVAYLIWNNPVMVAGGANFINVLLKELQFKNIFEDKKSRYPEINRIDLKDAELILLSSEPFPFTEKHISEFQQFTGAKIFCVDGEYFSWYGSRLLKAFDYFEELLAEMD</sequence>